<sequence>MRAFWISLLCLLVLPFTVLAQSDDRDVLTAFIEDNLSGAGRKVTVTGFSGAFSSRAEIETLTIADETGVWLTLNKVVLDWSRASLLVGVVDVTELVADEIIVARKPIAPANAVPTPEAQGFSLPELPVSISIKQLEAKRIVLGETVIGQPIQGSLTASANLNGGEGSVDLDILRDDAGPDGRVTLKATYANANRELTLDLSAAEGADGIAANLLDLPGRPSVDLTVAGSGPLDDFAATLDLRTDGADRLQGMLTLQGETDGAQRLSVDISGDVAPLFLPDYAAFFGPEIAVTAAALRQPSGQLDLTALSIQARALQLQGSAIIATDGLPQRLALTGTLGLPDGSPVLLPLGGDMETRVVGADISLGFDATTGDGWKTALSLRGLSRADVTLDRATLKGSGRINRRAGAGGTVVGGTLNFAATDVDLTDAALAQALGRDLTGRLVFDWQQGGLGLRIGRLELVEDGYTIAASARFDDFESRFRTRGSVDAQYRDLGRLTALAGRPLSGEAAFRLSGQVIPLGGQFDVTGSVAGTNITLDVAEVDNLLRGGSTISFAAARSKQGTFLRQLDVTAQALTASASGKLASDGSDITAKLRFDDLAVLGGPYRGALSADASFSGTPALGRLTLDGIGTNLKIGQAQADALTTGDSRLALVVGLRDGRLDLETATLSNPQISADAKGFYDAAGSDITAQISLPNLAPLGPGYRGGLKAVATAKGTLDAGRVDVTGTGSSLAIGNAQADSLLRGQTTLTAGATFQNRRIQIERATLSNLQLQASATGSVTDALREVKLEARLANLALLVPDFAGAVTVSGRASENGNGVTLDLQSTGPGGIDARVAGRLAPGFRNADLTITGSAQAALANAFLGARSVSGQTQFDLALNGPLALSSLSGTARLSGGRFSAPNLPFNLENLTATATLGGNAVQVNVAANPNMGGNLSVTGGVGLSAPNTANLQVALRDMILKDPDLYQIQLSGDLTVTGPLAGGRQTGGAMIGGQISVREAEFRVPTSGFSAIGSLPGLKHKNETAATRQTRYKAGLIDLGAGGASPQSRPFGLNVTIDAPSRLFIRGRGIDAEMGGRVALRGDTNAVVPSGSFDLIRGRLDILGKRMVLDQGQLLLQGDLIPTIDITASNDADGVTTRVMIKGPADDPEITFGSTPELPQEEVLARLLFGKGIQTISALQAAQLANAVATLAGRGGEGIVSKLRKNFGLDDFDVTTDADGNVSVRAGKYISKRVYTEVEVDQKGRSQINLNLDLKKDVTVRGSVGADGQAGIGVFIEKDY</sequence>
<evidence type="ECO:0000256" key="5">
    <source>
        <dbReference type="SAM" id="SignalP"/>
    </source>
</evidence>
<evidence type="ECO:0000313" key="7">
    <source>
        <dbReference type="EMBL" id="SEN15508.1"/>
    </source>
</evidence>
<dbReference type="Pfam" id="PF04357">
    <property type="entry name" value="TamB"/>
    <property type="match status" value="1"/>
</dbReference>
<dbReference type="OrthoDB" id="7784409at2"/>
<reference evidence="7 8" key="1">
    <citation type="submission" date="2016-10" db="EMBL/GenBank/DDBJ databases">
        <authorList>
            <person name="de Groot N.N."/>
        </authorList>
    </citation>
    <scope>NUCLEOTIDE SEQUENCE [LARGE SCALE GENOMIC DNA]</scope>
    <source>
        <strain evidence="7 8">CGMCC 1.10836</strain>
    </source>
</reference>
<evidence type="ECO:0000256" key="1">
    <source>
        <dbReference type="ARBA" id="ARBA00004167"/>
    </source>
</evidence>
<dbReference type="PANTHER" id="PTHR36985">
    <property type="entry name" value="TRANSLOCATION AND ASSEMBLY MODULE SUBUNIT TAMB"/>
    <property type="match status" value="1"/>
</dbReference>
<dbReference type="GO" id="GO:0009306">
    <property type="term" value="P:protein secretion"/>
    <property type="evidence" value="ECO:0007669"/>
    <property type="project" value="InterPro"/>
</dbReference>
<feature type="domain" description="Translocation and assembly module TamB C-terminal" evidence="6">
    <location>
        <begin position="934"/>
        <end position="1282"/>
    </location>
</feature>
<dbReference type="EMBL" id="FOCO01000008">
    <property type="protein sequence ID" value="SEN15508.1"/>
    <property type="molecule type" value="Genomic_DNA"/>
</dbReference>
<organism evidence="7 8">
    <name type="scientific">Pseudorhodobacter antarcticus</name>
    <dbReference type="NCBI Taxonomy" id="1077947"/>
    <lineage>
        <taxon>Bacteria</taxon>
        <taxon>Pseudomonadati</taxon>
        <taxon>Pseudomonadota</taxon>
        <taxon>Alphaproteobacteria</taxon>
        <taxon>Rhodobacterales</taxon>
        <taxon>Paracoccaceae</taxon>
        <taxon>Pseudorhodobacter</taxon>
    </lineage>
</organism>
<feature type="chain" id="PRO_5010198354" evidence="5">
    <location>
        <begin position="21"/>
        <end position="1282"/>
    </location>
</feature>
<evidence type="ECO:0000256" key="4">
    <source>
        <dbReference type="ARBA" id="ARBA00023136"/>
    </source>
</evidence>
<dbReference type="PANTHER" id="PTHR36985:SF1">
    <property type="entry name" value="TRANSLOCATION AND ASSEMBLY MODULE SUBUNIT TAMB"/>
    <property type="match status" value="1"/>
</dbReference>
<comment type="subcellular location">
    <subcellularLocation>
        <location evidence="1">Membrane</location>
        <topology evidence="1">Single-pass membrane protein</topology>
    </subcellularLocation>
</comment>
<evidence type="ECO:0000256" key="2">
    <source>
        <dbReference type="ARBA" id="ARBA00022692"/>
    </source>
</evidence>
<dbReference type="Proteomes" id="UP000183002">
    <property type="component" value="Unassembled WGS sequence"/>
</dbReference>
<keyword evidence="2" id="KW-0812">Transmembrane</keyword>
<keyword evidence="3" id="KW-1133">Transmembrane helix</keyword>
<keyword evidence="8" id="KW-1185">Reference proteome</keyword>
<dbReference type="STRING" id="1077947.SAMN05216227_100888"/>
<evidence type="ECO:0000256" key="3">
    <source>
        <dbReference type="ARBA" id="ARBA00022989"/>
    </source>
</evidence>
<gene>
    <name evidence="7" type="ORF">SAMN05216227_100888</name>
</gene>
<name>A0A1H8E9R1_9RHOB</name>
<accession>A0A1H8E9R1</accession>
<evidence type="ECO:0000313" key="8">
    <source>
        <dbReference type="Proteomes" id="UP000183002"/>
    </source>
</evidence>
<proteinExistence type="predicted"/>
<keyword evidence="5" id="KW-0732">Signal</keyword>
<dbReference type="RefSeq" id="WP_050520100.1">
    <property type="nucleotide sequence ID" value="NZ_FOCO01000008.1"/>
</dbReference>
<dbReference type="GO" id="GO:0005886">
    <property type="term" value="C:plasma membrane"/>
    <property type="evidence" value="ECO:0007669"/>
    <property type="project" value="InterPro"/>
</dbReference>
<evidence type="ECO:0000259" key="6">
    <source>
        <dbReference type="Pfam" id="PF04357"/>
    </source>
</evidence>
<dbReference type="InterPro" id="IPR007452">
    <property type="entry name" value="TamB_C"/>
</dbReference>
<feature type="signal peptide" evidence="5">
    <location>
        <begin position="1"/>
        <end position="20"/>
    </location>
</feature>
<keyword evidence="4" id="KW-0472">Membrane</keyword>
<dbReference type="GO" id="GO:0097347">
    <property type="term" value="C:TAM protein secretion complex"/>
    <property type="evidence" value="ECO:0007669"/>
    <property type="project" value="TreeGrafter"/>
</dbReference>
<protein>
    <submittedName>
        <fullName evidence="7">Autotransporter secretion inner membrane protein TamB</fullName>
    </submittedName>
</protein>